<name>A0A3M7P9R3_BRAPC</name>
<organism evidence="1 2">
    <name type="scientific">Brachionus plicatilis</name>
    <name type="common">Marine rotifer</name>
    <name type="synonym">Brachionus muelleri</name>
    <dbReference type="NCBI Taxonomy" id="10195"/>
    <lineage>
        <taxon>Eukaryota</taxon>
        <taxon>Metazoa</taxon>
        <taxon>Spiralia</taxon>
        <taxon>Gnathifera</taxon>
        <taxon>Rotifera</taxon>
        <taxon>Eurotatoria</taxon>
        <taxon>Monogononta</taxon>
        <taxon>Pseudotrocha</taxon>
        <taxon>Ploima</taxon>
        <taxon>Brachionidae</taxon>
        <taxon>Brachionus</taxon>
    </lineage>
</organism>
<keyword evidence="2" id="KW-1185">Reference proteome</keyword>
<evidence type="ECO:0000313" key="1">
    <source>
        <dbReference type="EMBL" id="RMZ95831.1"/>
    </source>
</evidence>
<dbReference type="EMBL" id="REGN01012330">
    <property type="protein sequence ID" value="RMZ95831.1"/>
    <property type="molecule type" value="Genomic_DNA"/>
</dbReference>
<dbReference type="AlphaFoldDB" id="A0A3M7P9R3"/>
<reference evidence="1 2" key="1">
    <citation type="journal article" date="2018" name="Sci. Rep.">
        <title>Genomic signatures of local adaptation to the degree of environmental predictability in rotifers.</title>
        <authorList>
            <person name="Franch-Gras L."/>
            <person name="Hahn C."/>
            <person name="Garcia-Roger E.M."/>
            <person name="Carmona M.J."/>
            <person name="Serra M."/>
            <person name="Gomez A."/>
        </authorList>
    </citation>
    <scope>NUCLEOTIDE SEQUENCE [LARGE SCALE GENOMIC DNA]</scope>
    <source>
        <strain evidence="1">HYR1</strain>
    </source>
</reference>
<evidence type="ECO:0000313" key="2">
    <source>
        <dbReference type="Proteomes" id="UP000276133"/>
    </source>
</evidence>
<dbReference type="Proteomes" id="UP000276133">
    <property type="component" value="Unassembled WGS sequence"/>
</dbReference>
<proteinExistence type="predicted"/>
<accession>A0A3M7P9R3</accession>
<comment type="caution">
    <text evidence="1">The sequence shown here is derived from an EMBL/GenBank/DDBJ whole genome shotgun (WGS) entry which is preliminary data.</text>
</comment>
<gene>
    <name evidence="1" type="ORF">BpHYR1_001660</name>
</gene>
<protein>
    <submittedName>
        <fullName evidence="1">Uncharacterized protein</fullName>
    </submittedName>
</protein>
<sequence length="140" mass="16574">MSDSKKILKFFIPLTLPKYLKKSNKLFGVVNRTKKNNQLIYEYFIKDSKINHEFVNIANLTKKSNIFELKFTNCELNEQILINFDPQLKSTELKIFKNGKETNTCNDYIIFLYDPGSNFHPHTKTWINSSQNLYARKLEK</sequence>